<evidence type="ECO:0008006" key="3">
    <source>
        <dbReference type="Google" id="ProtNLM"/>
    </source>
</evidence>
<protein>
    <recommendedName>
        <fullName evidence="3">TPR-like protein</fullName>
    </recommendedName>
</protein>
<accession>A0A2H3B287</accession>
<dbReference type="SUPFAM" id="SSF48452">
    <property type="entry name" value="TPR-like"/>
    <property type="match status" value="1"/>
</dbReference>
<gene>
    <name evidence="1" type="ORF">ARMSODRAFT_898511</name>
</gene>
<dbReference type="STRING" id="1076256.A0A2H3B287"/>
<dbReference type="EMBL" id="KZ293492">
    <property type="protein sequence ID" value="PBK60108.1"/>
    <property type="molecule type" value="Genomic_DNA"/>
</dbReference>
<dbReference type="AlphaFoldDB" id="A0A2H3B287"/>
<name>A0A2H3B287_9AGAR</name>
<evidence type="ECO:0000313" key="2">
    <source>
        <dbReference type="Proteomes" id="UP000218334"/>
    </source>
</evidence>
<dbReference type="Pfam" id="PF14938">
    <property type="entry name" value="SNAP"/>
    <property type="match status" value="1"/>
</dbReference>
<sequence length="110" mass="12234">MQNLYASALLLLSKRNFLINQYKLAQEEVYKAIQIFEDIGDSLGAAQCLQSLGDILQMTDQYSEATATVNLEKAMQMFEDIDSSLGAAQCLQSLGNILQMTDQYSEAKII</sequence>
<dbReference type="Proteomes" id="UP000218334">
    <property type="component" value="Unassembled WGS sequence"/>
</dbReference>
<keyword evidence="2" id="KW-1185">Reference proteome</keyword>
<organism evidence="1 2">
    <name type="scientific">Armillaria solidipes</name>
    <dbReference type="NCBI Taxonomy" id="1076256"/>
    <lineage>
        <taxon>Eukaryota</taxon>
        <taxon>Fungi</taxon>
        <taxon>Dikarya</taxon>
        <taxon>Basidiomycota</taxon>
        <taxon>Agaricomycotina</taxon>
        <taxon>Agaricomycetes</taxon>
        <taxon>Agaricomycetidae</taxon>
        <taxon>Agaricales</taxon>
        <taxon>Marasmiineae</taxon>
        <taxon>Physalacriaceae</taxon>
        <taxon>Armillaria</taxon>
    </lineage>
</organism>
<evidence type="ECO:0000313" key="1">
    <source>
        <dbReference type="EMBL" id="PBK60108.1"/>
    </source>
</evidence>
<reference evidence="2" key="1">
    <citation type="journal article" date="2017" name="Nat. Ecol. Evol.">
        <title>Genome expansion and lineage-specific genetic innovations in the forest pathogenic fungi Armillaria.</title>
        <authorList>
            <person name="Sipos G."/>
            <person name="Prasanna A.N."/>
            <person name="Walter M.C."/>
            <person name="O'Connor E."/>
            <person name="Balint B."/>
            <person name="Krizsan K."/>
            <person name="Kiss B."/>
            <person name="Hess J."/>
            <person name="Varga T."/>
            <person name="Slot J."/>
            <person name="Riley R."/>
            <person name="Boka B."/>
            <person name="Rigling D."/>
            <person name="Barry K."/>
            <person name="Lee J."/>
            <person name="Mihaltcheva S."/>
            <person name="LaButti K."/>
            <person name="Lipzen A."/>
            <person name="Waldron R."/>
            <person name="Moloney N.M."/>
            <person name="Sperisen C."/>
            <person name="Kredics L."/>
            <person name="Vagvoelgyi C."/>
            <person name="Patrignani A."/>
            <person name="Fitzpatrick D."/>
            <person name="Nagy I."/>
            <person name="Doyle S."/>
            <person name="Anderson J.B."/>
            <person name="Grigoriev I.V."/>
            <person name="Gueldener U."/>
            <person name="Muensterkoetter M."/>
            <person name="Nagy L.G."/>
        </authorList>
    </citation>
    <scope>NUCLEOTIDE SEQUENCE [LARGE SCALE GENOMIC DNA]</scope>
    <source>
        <strain evidence="2">28-4</strain>
    </source>
</reference>
<proteinExistence type="predicted"/>
<dbReference type="Gene3D" id="1.25.40.10">
    <property type="entry name" value="Tetratricopeptide repeat domain"/>
    <property type="match status" value="1"/>
</dbReference>
<dbReference type="InterPro" id="IPR011990">
    <property type="entry name" value="TPR-like_helical_dom_sf"/>
</dbReference>